<dbReference type="Pfam" id="PF22998">
    <property type="entry name" value="GNAT_LYC1-like"/>
    <property type="match status" value="1"/>
</dbReference>
<gene>
    <name evidence="2" type="ORF">AMS68_004661</name>
</gene>
<dbReference type="Proteomes" id="UP000503462">
    <property type="component" value="Chromosome 3"/>
</dbReference>
<reference evidence="2 3" key="1">
    <citation type="journal article" date="2016" name="Sci. Rep.">
        <title>Peltaster fructicola genome reveals evolution from an invasive phytopathogen to an ectophytic parasite.</title>
        <authorList>
            <person name="Xu C."/>
            <person name="Chen H."/>
            <person name="Gleason M.L."/>
            <person name="Xu J.R."/>
            <person name="Liu H."/>
            <person name="Zhang R."/>
            <person name="Sun G."/>
        </authorList>
    </citation>
    <scope>NUCLEOTIDE SEQUENCE [LARGE SCALE GENOMIC DNA]</scope>
    <source>
        <strain evidence="2 3">LNHT1506</strain>
    </source>
</reference>
<name>A0A6H0XWP5_9PEZI</name>
<dbReference type="InterPro" id="IPR016181">
    <property type="entry name" value="Acyl_CoA_acyltransferase"/>
</dbReference>
<keyword evidence="3" id="KW-1185">Reference proteome</keyword>
<proteinExistence type="predicted"/>
<dbReference type="PANTHER" id="PTHR34815">
    <property type="entry name" value="LYSINE ACETYLTRANSFERASE"/>
    <property type="match status" value="1"/>
</dbReference>
<protein>
    <recommendedName>
        <fullName evidence="1">LYC1 C-terminal domain-containing protein</fullName>
    </recommendedName>
</protein>
<accession>A0A6H0XWP5</accession>
<dbReference type="AlphaFoldDB" id="A0A6H0XWP5"/>
<evidence type="ECO:0000259" key="1">
    <source>
        <dbReference type="Pfam" id="PF22998"/>
    </source>
</evidence>
<evidence type="ECO:0000313" key="2">
    <source>
        <dbReference type="EMBL" id="QIW99143.1"/>
    </source>
</evidence>
<feature type="domain" description="LYC1 C-terminal" evidence="1">
    <location>
        <begin position="172"/>
        <end position="391"/>
    </location>
</feature>
<dbReference type="PANTHER" id="PTHR34815:SF2">
    <property type="entry name" value="N-ACETYLTRANSFERASE DOMAIN-CONTAINING PROTEIN"/>
    <property type="match status" value="1"/>
</dbReference>
<dbReference type="SUPFAM" id="SSF55729">
    <property type="entry name" value="Acyl-CoA N-acyltransferases (Nat)"/>
    <property type="match status" value="1"/>
</dbReference>
<organism evidence="2 3">
    <name type="scientific">Peltaster fructicola</name>
    <dbReference type="NCBI Taxonomy" id="286661"/>
    <lineage>
        <taxon>Eukaryota</taxon>
        <taxon>Fungi</taxon>
        <taxon>Dikarya</taxon>
        <taxon>Ascomycota</taxon>
        <taxon>Pezizomycotina</taxon>
        <taxon>Dothideomycetes</taxon>
        <taxon>Dothideomycetes incertae sedis</taxon>
        <taxon>Peltaster</taxon>
    </lineage>
</organism>
<evidence type="ECO:0000313" key="3">
    <source>
        <dbReference type="Proteomes" id="UP000503462"/>
    </source>
</evidence>
<dbReference type="EMBL" id="CP051141">
    <property type="protein sequence ID" value="QIW99143.1"/>
    <property type="molecule type" value="Genomic_DNA"/>
</dbReference>
<dbReference type="OrthoDB" id="2020070at2759"/>
<dbReference type="InterPro" id="IPR053013">
    <property type="entry name" value="LAT"/>
</dbReference>
<sequence length="392" mass="43532">MASEQLPNVDSADVFLAIGTPQEHQEQLRYNSAEWRGPFDLKTYLRREELFLDQDLTRAGGLVPWMLFYQPDRKGPRKILCGCETIDKKAFVAKNGEVDEVVCNGVASVFCPAEHRGKGYAGRLIADLAARLADERALESDRLQKVKFSVLYSDIGKDFYARRGWHVHPSAHISLKPGETSRNRDLPDVQLLQASEVYELCSAEIALLKSSLSALPSSKTTVAILPDVRTMKWHHARSDFLAKELLDREIVNRGAKVVQPDGQEVWCVWQHIWSKAEADKDNKLYILHLGIAGEGEHDFSAASQQGSAKLKGSPTAKSYAALLAAAQAEAAAWSLNSVEMWNPTSVSLAAAQLLDADVSVQHRESSSITSLLWLGDGSQDIDWICNERYGWN</sequence>
<dbReference type="InterPro" id="IPR055100">
    <property type="entry name" value="GNAT_LYC1-like"/>
</dbReference>
<dbReference type="Gene3D" id="3.40.630.30">
    <property type="match status" value="1"/>
</dbReference>